<protein>
    <recommendedName>
        <fullName evidence="6">tRNA(Ile)-lysidine synthase</fullName>
        <ecNumber evidence="6">6.3.4.19</ecNumber>
    </recommendedName>
    <alternativeName>
        <fullName evidence="6">tRNA(Ile)-2-lysyl-cytidine synthase</fullName>
    </alternativeName>
    <alternativeName>
        <fullName evidence="6">tRNA(Ile)-lysidine synthetase</fullName>
    </alternativeName>
</protein>
<dbReference type="PANTHER" id="PTHR43033">
    <property type="entry name" value="TRNA(ILE)-LYSIDINE SYNTHASE-RELATED"/>
    <property type="match status" value="1"/>
</dbReference>
<evidence type="ECO:0000256" key="5">
    <source>
        <dbReference type="ARBA" id="ARBA00048539"/>
    </source>
</evidence>
<evidence type="ECO:0000313" key="9">
    <source>
        <dbReference type="Proteomes" id="UP000032232"/>
    </source>
</evidence>
<dbReference type="InterPro" id="IPR011063">
    <property type="entry name" value="TilS/TtcA_N"/>
</dbReference>
<evidence type="ECO:0000256" key="6">
    <source>
        <dbReference type="HAMAP-Rule" id="MF_01161"/>
    </source>
</evidence>
<dbReference type="EMBL" id="JYFE01000049">
    <property type="protein sequence ID" value="KIT15543.1"/>
    <property type="molecule type" value="Genomic_DNA"/>
</dbReference>
<accession>A0A0D1D6C1</accession>
<keyword evidence="1 6" id="KW-0436">Ligase</keyword>
<dbReference type="InterPro" id="IPR014729">
    <property type="entry name" value="Rossmann-like_a/b/a_fold"/>
</dbReference>
<organism evidence="8 9">
    <name type="scientific">Jannaschia aquimarina</name>
    <dbReference type="NCBI Taxonomy" id="935700"/>
    <lineage>
        <taxon>Bacteria</taxon>
        <taxon>Pseudomonadati</taxon>
        <taxon>Pseudomonadota</taxon>
        <taxon>Alphaproteobacteria</taxon>
        <taxon>Rhodobacterales</taxon>
        <taxon>Roseobacteraceae</taxon>
        <taxon>Jannaschia</taxon>
    </lineage>
</organism>
<comment type="catalytic activity">
    <reaction evidence="5 6">
        <text>cytidine(34) in tRNA(Ile2) + L-lysine + ATP = lysidine(34) in tRNA(Ile2) + AMP + diphosphate + H(+)</text>
        <dbReference type="Rhea" id="RHEA:43744"/>
        <dbReference type="Rhea" id="RHEA-COMP:10625"/>
        <dbReference type="Rhea" id="RHEA-COMP:10670"/>
        <dbReference type="ChEBI" id="CHEBI:15378"/>
        <dbReference type="ChEBI" id="CHEBI:30616"/>
        <dbReference type="ChEBI" id="CHEBI:32551"/>
        <dbReference type="ChEBI" id="CHEBI:33019"/>
        <dbReference type="ChEBI" id="CHEBI:82748"/>
        <dbReference type="ChEBI" id="CHEBI:83665"/>
        <dbReference type="ChEBI" id="CHEBI:456215"/>
        <dbReference type="EC" id="6.3.4.19"/>
    </reaction>
</comment>
<comment type="function">
    <text evidence="6">Ligates lysine onto the cytidine present at position 34 of the AUA codon-specific tRNA(Ile) that contains the anticodon CAU, in an ATP-dependent manner. Cytidine is converted to lysidine, thus changing the amino acid specificity of the tRNA from methionine to isoleucine.</text>
</comment>
<keyword evidence="4" id="KW-0067">ATP-binding</keyword>
<keyword evidence="9" id="KW-1185">Reference proteome</keyword>
<evidence type="ECO:0000256" key="3">
    <source>
        <dbReference type="ARBA" id="ARBA00022741"/>
    </source>
</evidence>
<dbReference type="Gene3D" id="3.40.50.620">
    <property type="entry name" value="HUPs"/>
    <property type="match status" value="1"/>
</dbReference>
<dbReference type="GO" id="GO:0005524">
    <property type="term" value="F:ATP binding"/>
    <property type="evidence" value="ECO:0007669"/>
    <property type="project" value="UniProtKB-KW"/>
</dbReference>
<dbReference type="OrthoDB" id="9807403at2"/>
<comment type="caution">
    <text evidence="8">The sequence shown here is derived from an EMBL/GenBank/DDBJ whole genome shotgun (WGS) entry which is preliminary data.</text>
</comment>
<keyword evidence="3" id="KW-0547">Nucleotide-binding</keyword>
<comment type="subcellular location">
    <subcellularLocation>
        <location evidence="6">Cytoplasm</location>
    </subcellularLocation>
</comment>
<keyword evidence="2 6" id="KW-0819">tRNA processing</keyword>
<dbReference type="STRING" id="935700.jaqu_27910"/>
<dbReference type="GO" id="GO:0005737">
    <property type="term" value="C:cytoplasm"/>
    <property type="evidence" value="ECO:0007669"/>
    <property type="project" value="UniProtKB-SubCell"/>
</dbReference>
<dbReference type="SUPFAM" id="SSF52402">
    <property type="entry name" value="Adenine nucleotide alpha hydrolases-like"/>
    <property type="match status" value="1"/>
</dbReference>
<dbReference type="NCBIfam" id="TIGR02432">
    <property type="entry name" value="lysidine_TilS_N"/>
    <property type="match status" value="1"/>
</dbReference>
<proteinExistence type="inferred from homology"/>
<dbReference type="CDD" id="cd01992">
    <property type="entry name" value="TilS_N"/>
    <property type="match status" value="1"/>
</dbReference>
<dbReference type="Proteomes" id="UP000032232">
    <property type="component" value="Unassembled WGS sequence"/>
</dbReference>
<dbReference type="InterPro" id="IPR012795">
    <property type="entry name" value="tRNA_Ile_lys_synt_N"/>
</dbReference>
<evidence type="ECO:0000259" key="7">
    <source>
        <dbReference type="Pfam" id="PF01171"/>
    </source>
</evidence>
<comment type="caution">
    <text evidence="6">Lacks conserved residue(s) required for the propagation of feature annotation.</text>
</comment>
<evidence type="ECO:0000313" key="8">
    <source>
        <dbReference type="EMBL" id="KIT15543.1"/>
    </source>
</evidence>
<dbReference type="HAMAP" id="MF_01161">
    <property type="entry name" value="tRNA_Ile_lys_synt"/>
    <property type="match status" value="1"/>
</dbReference>
<dbReference type="InterPro" id="IPR012094">
    <property type="entry name" value="tRNA_Ile_lys_synt"/>
</dbReference>
<dbReference type="AlphaFoldDB" id="A0A0D1D6C1"/>
<comment type="similarity">
    <text evidence="6">Belongs to the tRNA(Ile)-lysidine synthase family.</text>
</comment>
<evidence type="ECO:0000256" key="2">
    <source>
        <dbReference type="ARBA" id="ARBA00022694"/>
    </source>
</evidence>
<keyword evidence="6" id="KW-0963">Cytoplasm</keyword>
<sequence length="365" mass="39714">MALLVTGIAQGRTLRAVTVDHGLRPEAAEEADQVAAFCDGAEVPHDTLQLHLEDGADLQARARQARYAALTEWARAHDLPVVLLGHTADDVAETLLMRLARGTGIDGLARMPARSGTAPTFVRPFLDLTRQRLRDHLTDLGIGWIEDPSNDDSRFERVRIRQHMQALDLDPLPLARSASALAEASRSLDLRAHDLAQCNLSVDGPDVLMPLDAVRHLLETEREQLRRLLAGAMAWIADRPRGPDLARLLGALEGEDRKWTLAGCLGTRERDALRLTREAGTCPPPELGADIWDRWHIDGPVSPTTSVGALGEDIARTPWRESGLPRASLLATPAIREQGELIAAPLAGMANGYGARLRGAPKPFT</sequence>
<dbReference type="PANTHER" id="PTHR43033:SF1">
    <property type="entry name" value="TRNA(ILE)-LYSIDINE SYNTHASE-RELATED"/>
    <property type="match status" value="1"/>
</dbReference>
<dbReference type="EC" id="6.3.4.19" evidence="6"/>
<dbReference type="GO" id="GO:0006400">
    <property type="term" value="P:tRNA modification"/>
    <property type="evidence" value="ECO:0007669"/>
    <property type="project" value="UniProtKB-UniRule"/>
</dbReference>
<gene>
    <name evidence="6 8" type="primary">tilS</name>
    <name evidence="8" type="ORF">jaqu_27910</name>
</gene>
<name>A0A0D1D6C1_9RHOB</name>
<dbReference type="GO" id="GO:0032267">
    <property type="term" value="F:tRNA(Ile)-lysidine synthase activity"/>
    <property type="evidence" value="ECO:0007669"/>
    <property type="project" value="UniProtKB-EC"/>
</dbReference>
<reference evidence="8 9" key="1">
    <citation type="submission" date="2015-02" db="EMBL/GenBank/DDBJ databases">
        <title>Genome Sequence of Jannaschia aquimarina DSM28248, a member of the Roseobacter clade.</title>
        <authorList>
            <person name="Voget S."/>
            <person name="Daniel R."/>
        </authorList>
    </citation>
    <scope>NUCLEOTIDE SEQUENCE [LARGE SCALE GENOMIC DNA]</scope>
    <source>
        <strain evidence="8 9">GSW-M26</strain>
    </source>
</reference>
<dbReference type="Pfam" id="PF01171">
    <property type="entry name" value="ATP_bind_3"/>
    <property type="match status" value="1"/>
</dbReference>
<feature type="domain" description="tRNA(Ile)-lysidine/2-thiocytidine synthase N-terminal" evidence="7">
    <location>
        <begin position="9"/>
        <end position="162"/>
    </location>
</feature>
<dbReference type="PATRIC" id="fig|935700.4.peg.2891"/>
<evidence type="ECO:0000256" key="4">
    <source>
        <dbReference type="ARBA" id="ARBA00022840"/>
    </source>
</evidence>
<evidence type="ECO:0000256" key="1">
    <source>
        <dbReference type="ARBA" id="ARBA00022598"/>
    </source>
</evidence>